<reference evidence="2" key="1">
    <citation type="journal article" date="2013" name="Nat. Genet.">
        <title>The draft genomes of soft-shell turtle and green sea turtle yield insights into the development and evolution of the turtle-specific body plan.</title>
        <authorList>
            <person name="Wang Z."/>
            <person name="Pascual-Anaya J."/>
            <person name="Zadissa A."/>
            <person name="Li W."/>
            <person name="Niimura Y."/>
            <person name="Huang Z."/>
            <person name="Li C."/>
            <person name="White S."/>
            <person name="Xiong Z."/>
            <person name="Fang D."/>
            <person name="Wang B."/>
            <person name="Ming Y."/>
            <person name="Chen Y."/>
            <person name="Zheng Y."/>
            <person name="Kuraku S."/>
            <person name="Pignatelli M."/>
            <person name="Herrero J."/>
            <person name="Beal K."/>
            <person name="Nozawa M."/>
            <person name="Li Q."/>
            <person name="Wang J."/>
            <person name="Zhang H."/>
            <person name="Yu L."/>
            <person name="Shigenobu S."/>
            <person name="Wang J."/>
            <person name="Liu J."/>
            <person name="Flicek P."/>
            <person name="Searle S."/>
            <person name="Wang J."/>
            <person name="Kuratani S."/>
            <person name="Yin Y."/>
            <person name="Aken B."/>
            <person name="Zhang G."/>
            <person name="Irie N."/>
        </authorList>
    </citation>
    <scope>NUCLEOTIDE SEQUENCE [LARGE SCALE GENOMIC DNA]</scope>
</reference>
<accession>M7BM82</accession>
<keyword evidence="2" id="KW-1185">Reference proteome</keyword>
<evidence type="ECO:0000313" key="2">
    <source>
        <dbReference type="Proteomes" id="UP000031443"/>
    </source>
</evidence>
<protein>
    <submittedName>
        <fullName evidence="1">Uncharacterized protein</fullName>
    </submittedName>
</protein>
<dbReference type="AlphaFoldDB" id="M7BM82"/>
<evidence type="ECO:0000313" key="1">
    <source>
        <dbReference type="EMBL" id="EMP36815.1"/>
    </source>
</evidence>
<proteinExistence type="predicted"/>
<dbReference type="Proteomes" id="UP000031443">
    <property type="component" value="Unassembled WGS sequence"/>
</dbReference>
<dbReference type="EMBL" id="KB523694">
    <property type="protein sequence ID" value="EMP36815.1"/>
    <property type="molecule type" value="Genomic_DNA"/>
</dbReference>
<organism evidence="1 2">
    <name type="scientific">Chelonia mydas</name>
    <name type="common">Green sea-turtle</name>
    <name type="synonym">Chelonia agassizi</name>
    <dbReference type="NCBI Taxonomy" id="8469"/>
    <lineage>
        <taxon>Eukaryota</taxon>
        <taxon>Metazoa</taxon>
        <taxon>Chordata</taxon>
        <taxon>Craniata</taxon>
        <taxon>Vertebrata</taxon>
        <taxon>Euteleostomi</taxon>
        <taxon>Archelosauria</taxon>
        <taxon>Testudinata</taxon>
        <taxon>Testudines</taxon>
        <taxon>Cryptodira</taxon>
        <taxon>Durocryptodira</taxon>
        <taxon>Americhelydia</taxon>
        <taxon>Chelonioidea</taxon>
        <taxon>Cheloniidae</taxon>
        <taxon>Chelonia</taxon>
    </lineage>
</organism>
<gene>
    <name evidence="1" type="ORF">UY3_05981</name>
</gene>
<name>M7BM82_CHEMY</name>
<sequence>MELYQAHLSDCISHVPSTIFLLGEGTSCTMEVTWPSYIMREEIQSEGMKTKQIQLGVGGEKGIWCFHSINSPSWYPTELLP</sequence>